<dbReference type="Proteomes" id="UP000002601">
    <property type="component" value="Chromosome"/>
</dbReference>
<dbReference type="STRING" id="526222.Desal_2541"/>
<organism evidence="2 3">
    <name type="scientific">Maridesulfovibrio salexigens (strain ATCC 14822 / DSM 2638 / NCIMB 8403 / VKM B-1763)</name>
    <name type="common">Desulfovibrio salexigens</name>
    <dbReference type="NCBI Taxonomy" id="526222"/>
    <lineage>
        <taxon>Bacteria</taxon>
        <taxon>Pseudomonadati</taxon>
        <taxon>Thermodesulfobacteriota</taxon>
        <taxon>Desulfovibrionia</taxon>
        <taxon>Desulfovibrionales</taxon>
        <taxon>Desulfovibrionaceae</taxon>
        <taxon>Maridesulfovibrio</taxon>
    </lineage>
</organism>
<evidence type="ECO:0000313" key="3">
    <source>
        <dbReference type="Proteomes" id="UP000002601"/>
    </source>
</evidence>
<dbReference type="InterPro" id="IPR008407">
    <property type="entry name" value="Brnchd-chn_aa_trnsp_AzlD"/>
</dbReference>
<keyword evidence="1" id="KW-0472">Membrane</keyword>
<feature type="transmembrane region" description="Helical" evidence="1">
    <location>
        <begin position="46"/>
        <end position="77"/>
    </location>
</feature>
<dbReference type="Pfam" id="PF05437">
    <property type="entry name" value="AzlD"/>
    <property type="match status" value="1"/>
</dbReference>
<proteinExistence type="predicted"/>
<dbReference type="AlphaFoldDB" id="C6BY67"/>
<name>C6BY67_MARSD</name>
<reference evidence="2 3" key="1">
    <citation type="submission" date="2009-06" db="EMBL/GenBank/DDBJ databases">
        <title>Complete sequence of Desulfovibrio salexigens DSM 2638.</title>
        <authorList>
            <consortium name="US DOE Joint Genome Institute"/>
            <person name="Lucas S."/>
            <person name="Copeland A."/>
            <person name="Lapidus A."/>
            <person name="Glavina del Rio T."/>
            <person name="Tice H."/>
            <person name="Bruce D."/>
            <person name="Goodwin L."/>
            <person name="Pitluck S."/>
            <person name="Munk A.C."/>
            <person name="Brettin T."/>
            <person name="Detter J.C."/>
            <person name="Han C."/>
            <person name="Tapia R."/>
            <person name="Larimer F."/>
            <person name="Land M."/>
            <person name="Hauser L."/>
            <person name="Kyrpides N."/>
            <person name="Anderson I."/>
            <person name="Wall J.D."/>
            <person name="Arkin A.P."/>
            <person name="Dehal P."/>
            <person name="Chivian D."/>
            <person name="Giles B."/>
            <person name="Hazen T.C."/>
        </authorList>
    </citation>
    <scope>NUCLEOTIDE SEQUENCE [LARGE SCALE GENOMIC DNA]</scope>
    <source>
        <strain evidence="3">ATCC 14822 / DSM 2638 / NCIMB 8403 / VKM B-1763</strain>
    </source>
</reference>
<accession>C6BY67</accession>
<dbReference type="EMBL" id="CP001649">
    <property type="protein sequence ID" value="ACS80597.1"/>
    <property type="molecule type" value="Genomic_DNA"/>
</dbReference>
<sequence length="102" mass="10644">MNLYSPENAVLVIALAALATYFMRVGGLLLAGYLPTGGRFGRALKALPGTILISLAAPGFFNEGLIGLAGGLITVAITFKTKNVFLAMLAGMLVVALGRHFY</sequence>
<dbReference type="RefSeq" id="WP_015852413.1">
    <property type="nucleotide sequence ID" value="NC_012881.1"/>
</dbReference>
<keyword evidence="3" id="KW-1185">Reference proteome</keyword>
<keyword evidence="1" id="KW-1133">Transmembrane helix</keyword>
<protein>
    <submittedName>
        <fullName evidence="2">Branched-chain amino acid transport</fullName>
    </submittedName>
</protein>
<feature type="transmembrane region" description="Helical" evidence="1">
    <location>
        <begin position="12"/>
        <end position="34"/>
    </location>
</feature>
<evidence type="ECO:0000256" key="1">
    <source>
        <dbReference type="SAM" id="Phobius"/>
    </source>
</evidence>
<dbReference type="HOGENOM" id="CLU_152361_1_1_7"/>
<keyword evidence="1" id="KW-0812">Transmembrane</keyword>
<gene>
    <name evidence="2" type="ordered locus">Desal_2541</name>
</gene>
<evidence type="ECO:0000313" key="2">
    <source>
        <dbReference type="EMBL" id="ACS80597.1"/>
    </source>
</evidence>
<dbReference type="KEGG" id="dsa:Desal_2541"/>
<feature type="transmembrane region" description="Helical" evidence="1">
    <location>
        <begin position="83"/>
        <end position="101"/>
    </location>
</feature>